<keyword evidence="4 7" id="KW-0067">ATP-binding</keyword>
<organism evidence="7 8">
    <name type="scientific">Paenibacillus oceani</name>
    <dbReference type="NCBI Taxonomy" id="2772510"/>
    <lineage>
        <taxon>Bacteria</taxon>
        <taxon>Bacillati</taxon>
        <taxon>Bacillota</taxon>
        <taxon>Bacilli</taxon>
        <taxon>Bacillales</taxon>
        <taxon>Paenibacillaceae</taxon>
        <taxon>Paenibacillus</taxon>
    </lineage>
</organism>
<dbReference type="Proteomes" id="UP000639396">
    <property type="component" value="Unassembled WGS sequence"/>
</dbReference>
<keyword evidence="2" id="KW-0813">Transport</keyword>
<dbReference type="AlphaFoldDB" id="A0A927CF40"/>
<name>A0A927CF40_9BACL</name>
<dbReference type="InterPro" id="IPR015860">
    <property type="entry name" value="ABC_transpr_TagH-like"/>
</dbReference>
<accession>A0A927CF40</accession>
<dbReference type="PANTHER" id="PTHR46743:SF2">
    <property type="entry name" value="TEICHOIC ACIDS EXPORT ATP-BINDING PROTEIN TAGH"/>
    <property type="match status" value="1"/>
</dbReference>
<dbReference type="GO" id="GO:0005524">
    <property type="term" value="F:ATP binding"/>
    <property type="evidence" value="ECO:0007669"/>
    <property type="project" value="UniProtKB-KW"/>
</dbReference>
<dbReference type="InterPro" id="IPR003593">
    <property type="entry name" value="AAA+_ATPase"/>
</dbReference>
<gene>
    <name evidence="7" type="ORF">IDH45_22755</name>
</gene>
<comment type="caution">
    <text evidence="7">The sequence shown here is derived from an EMBL/GenBank/DDBJ whole genome shotgun (WGS) entry which is preliminary data.</text>
</comment>
<dbReference type="PROSITE" id="PS50893">
    <property type="entry name" value="ABC_TRANSPORTER_2"/>
    <property type="match status" value="1"/>
</dbReference>
<evidence type="ECO:0000313" key="8">
    <source>
        <dbReference type="Proteomes" id="UP000639396"/>
    </source>
</evidence>
<sequence length="256" mass="28783">MSSIKLHNIDLKYQIYNERGIKDFFVRDTKNEALDNKYIHALRNINLNLRDGDRLAIIGHNGAGKSSLLKVIAGIYPVSGQVTVDGRIASLFELATGFEMEATGWENIKLRGLMLGETPKKMSEKIQDIAEFSELKDHLNIPVKYYSSGMFIRLAFSVSTSIEPDILLLDEVVAAGDAHFLQKAQKRMNELIDRVKILVFVTHSMQSALDFCNQCIWLENGEIKLSGTTNEVIKAYNEYYNSSDNKLSEGNGNVND</sequence>
<keyword evidence="3" id="KW-0547">Nucleotide-binding</keyword>
<dbReference type="CDD" id="cd03220">
    <property type="entry name" value="ABC_KpsT_Wzt"/>
    <property type="match status" value="1"/>
</dbReference>
<dbReference type="GO" id="GO:0016887">
    <property type="term" value="F:ATP hydrolysis activity"/>
    <property type="evidence" value="ECO:0007669"/>
    <property type="project" value="InterPro"/>
</dbReference>
<keyword evidence="5" id="KW-1278">Translocase</keyword>
<feature type="domain" description="ABC transporter" evidence="6">
    <location>
        <begin position="26"/>
        <end position="245"/>
    </location>
</feature>
<dbReference type="EMBL" id="JACXJA010000033">
    <property type="protein sequence ID" value="MBD2864806.1"/>
    <property type="molecule type" value="Genomic_DNA"/>
</dbReference>
<dbReference type="InterPro" id="IPR003439">
    <property type="entry name" value="ABC_transporter-like_ATP-bd"/>
</dbReference>
<dbReference type="Gene3D" id="3.40.50.300">
    <property type="entry name" value="P-loop containing nucleotide triphosphate hydrolases"/>
    <property type="match status" value="1"/>
</dbReference>
<keyword evidence="8" id="KW-1185">Reference proteome</keyword>
<evidence type="ECO:0000313" key="7">
    <source>
        <dbReference type="EMBL" id="MBD2864806.1"/>
    </source>
</evidence>
<evidence type="ECO:0000259" key="6">
    <source>
        <dbReference type="PROSITE" id="PS50893"/>
    </source>
</evidence>
<comment type="similarity">
    <text evidence="1">Belongs to the ABC transporter superfamily.</text>
</comment>
<reference evidence="7" key="1">
    <citation type="submission" date="2020-09" db="EMBL/GenBank/DDBJ databases">
        <title>A novel bacterium of genus Paenibacillus, isolated from South China Sea.</title>
        <authorList>
            <person name="Huang H."/>
            <person name="Mo K."/>
            <person name="Hu Y."/>
        </authorList>
    </citation>
    <scope>NUCLEOTIDE SEQUENCE</scope>
    <source>
        <strain evidence="7">IB182363</strain>
    </source>
</reference>
<dbReference type="PANTHER" id="PTHR46743">
    <property type="entry name" value="TEICHOIC ACIDS EXPORT ATP-BINDING PROTEIN TAGH"/>
    <property type="match status" value="1"/>
</dbReference>
<dbReference type="GO" id="GO:0016020">
    <property type="term" value="C:membrane"/>
    <property type="evidence" value="ECO:0007669"/>
    <property type="project" value="InterPro"/>
</dbReference>
<proteinExistence type="inferred from homology"/>
<evidence type="ECO:0000256" key="3">
    <source>
        <dbReference type="ARBA" id="ARBA00022741"/>
    </source>
</evidence>
<dbReference type="InterPro" id="IPR027417">
    <property type="entry name" value="P-loop_NTPase"/>
</dbReference>
<protein>
    <submittedName>
        <fullName evidence="7">ABC transporter ATP-binding protein</fullName>
    </submittedName>
</protein>
<dbReference type="RefSeq" id="WP_190930429.1">
    <property type="nucleotide sequence ID" value="NZ_JACXJA010000033.1"/>
</dbReference>
<evidence type="ECO:0000256" key="5">
    <source>
        <dbReference type="ARBA" id="ARBA00022967"/>
    </source>
</evidence>
<evidence type="ECO:0000256" key="1">
    <source>
        <dbReference type="ARBA" id="ARBA00005417"/>
    </source>
</evidence>
<evidence type="ECO:0000256" key="2">
    <source>
        <dbReference type="ARBA" id="ARBA00022448"/>
    </source>
</evidence>
<dbReference type="Pfam" id="PF00005">
    <property type="entry name" value="ABC_tran"/>
    <property type="match status" value="1"/>
</dbReference>
<dbReference type="InterPro" id="IPR050683">
    <property type="entry name" value="Bact_Polysacc_Export_ATP-bd"/>
</dbReference>
<dbReference type="GO" id="GO:0140359">
    <property type="term" value="F:ABC-type transporter activity"/>
    <property type="evidence" value="ECO:0007669"/>
    <property type="project" value="InterPro"/>
</dbReference>
<dbReference type="SMART" id="SM00382">
    <property type="entry name" value="AAA"/>
    <property type="match status" value="1"/>
</dbReference>
<dbReference type="SUPFAM" id="SSF52540">
    <property type="entry name" value="P-loop containing nucleoside triphosphate hydrolases"/>
    <property type="match status" value="1"/>
</dbReference>
<evidence type="ECO:0000256" key="4">
    <source>
        <dbReference type="ARBA" id="ARBA00022840"/>
    </source>
</evidence>